<keyword evidence="1" id="KW-0732">Signal</keyword>
<evidence type="ECO:0000313" key="3">
    <source>
        <dbReference type="Proteomes" id="UP001166286"/>
    </source>
</evidence>
<dbReference type="AlphaFoldDB" id="A0AA39QUQ9"/>
<reference evidence="2" key="1">
    <citation type="submission" date="2023-03" db="EMBL/GenBank/DDBJ databases">
        <title>Complete genome of Cladonia borealis.</title>
        <authorList>
            <person name="Park H."/>
        </authorList>
    </citation>
    <scope>NUCLEOTIDE SEQUENCE</scope>
    <source>
        <strain evidence="2">ANT050790</strain>
    </source>
</reference>
<sequence>MAAAALFYPFAFSCLSACAIASPFTYQPSSPLVATVNSNNKIYPFINDPPQANITVPAVNVWPPPPPPNPFRYQVPNTQISVEFSQQRLPAGGLNQPDVLTVLNAAFADCGAHAPNVPLPLNPQTWTSGQVTLQVTARNARPGEPRLLMYGDWCTALTAIQGFVGHYLVLDFLFNVYGDDEGLSLALGALRKYSLPPSE</sequence>
<comment type="caution">
    <text evidence="2">The sequence shown here is derived from an EMBL/GenBank/DDBJ whole genome shotgun (WGS) entry which is preliminary data.</text>
</comment>
<proteinExistence type="predicted"/>
<keyword evidence="3" id="KW-1185">Reference proteome</keyword>
<evidence type="ECO:0000313" key="2">
    <source>
        <dbReference type="EMBL" id="KAK0508221.1"/>
    </source>
</evidence>
<organism evidence="2 3">
    <name type="scientific">Cladonia borealis</name>
    <dbReference type="NCBI Taxonomy" id="184061"/>
    <lineage>
        <taxon>Eukaryota</taxon>
        <taxon>Fungi</taxon>
        <taxon>Dikarya</taxon>
        <taxon>Ascomycota</taxon>
        <taxon>Pezizomycotina</taxon>
        <taxon>Lecanoromycetes</taxon>
        <taxon>OSLEUM clade</taxon>
        <taxon>Lecanoromycetidae</taxon>
        <taxon>Lecanorales</taxon>
        <taxon>Lecanorineae</taxon>
        <taxon>Cladoniaceae</taxon>
        <taxon>Cladonia</taxon>
    </lineage>
</organism>
<feature type="signal peptide" evidence="1">
    <location>
        <begin position="1"/>
        <end position="21"/>
    </location>
</feature>
<feature type="chain" id="PRO_5041418444" evidence="1">
    <location>
        <begin position="22"/>
        <end position="199"/>
    </location>
</feature>
<protein>
    <submittedName>
        <fullName evidence="2">Uncharacterized protein</fullName>
    </submittedName>
</protein>
<dbReference type="EMBL" id="JAFEKC020000021">
    <property type="protein sequence ID" value="KAK0508221.1"/>
    <property type="molecule type" value="Genomic_DNA"/>
</dbReference>
<accession>A0AA39QUQ9</accession>
<gene>
    <name evidence="2" type="ORF">JMJ35_009305</name>
</gene>
<evidence type="ECO:0000256" key="1">
    <source>
        <dbReference type="SAM" id="SignalP"/>
    </source>
</evidence>
<dbReference type="Proteomes" id="UP001166286">
    <property type="component" value="Unassembled WGS sequence"/>
</dbReference>
<name>A0AA39QUQ9_9LECA</name>